<gene>
    <name evidence="1" type="ORF">CRM94_18720</name>
</gene>
<dbReference type="AlphaFoldDB" id="A0A2A7RZA0"/>
<sequence>MSFSLTSRLNRAAKRLAPLEPRRIVRALRHHHARTRALANRAITQAAPRLGGLRSWLHAFLATMRAHASERRLGLPALLRKPSSLRLLTLRRANGPRRRVNRPRRLSASAGWFAFGAR</sequence>
<evidence type="ECO:0000313" key="1">
    <source>
        <dbReference type="EMBL" id="PEH36651.1"/>
    </source>
</evidence>
<evidence type="ECO:0000313" key="2">
    <source>
        <dbReference type="Proteomes" id="UP000220629"/>
    </source>
</evidence>
<accession>A0A2A7RZA0</accession>
<dbReference type="Proteomes" id="UP000220629">
    <property type="component" value="Unassembled WGS sequence"/>
</dbReference>
<reference evidence="2" key="1">
    <citation type="submission" date="2017-09" db="EMBL/GenBank/DDBJ databases">
        <title>FDA dAtabase for Regulatory Grade micrObial Sequences (FDA-ARGOS): Supporting development and validation of Infectious Disease Dx tests.</title>
        <authorList>
            <person name="Minogue T."/>
            <person name="Wolcott M."/>
            <person name="Wasieloski L."/>
            <person name="Aguilar W."/>
            <person name="Moore D."/>
            <person name="Tallon L."/>
            <person name="Sadzewicz L."/>
            <person name="Ott S."/>
            <person name="Zhao X."/>
            <person name="Nagaraj S."/>
            <person name="Vavikolanu K."/>
            <person name="Aluvathingal J."/>
            <person name="Nadendla S."/>
            <person name="Sichtig H."/>
        </authorList>
    </citation>
    <scope>NUCLEOTIDE SEQUENCE [LARGE SCALE GENOMIC DNA]</scope>
    <source>
        <strain evidence="2">FDAARGOS_390</strain>
    </source>
</reference>
<dbReference type="RefSeq" id="WP_096750038.1">
    <property type="nucleotide sequence ID" value="NZ_CADEPO010000001.1"/>
</dbReference>
<name>A0A2A7RZA0_BURGA</name>
<comment type="caution">
    <text evidence="1">The sequence shown here is derived from an EMBL/GenBank/DDBJ whole genome shotgun (WGS) entry which is preliminary data.</text>
</comment>
<protein>
    <submittedName>
        <fullName evidence="1">Uncharacterized protein</fullName>
    </submittedName>
</protein>
<organism evidence="1 2">
    <name type="scientific">Burkholderia gladioli</name>
    <name type="common">Pseudomonas marginata</name>
    <name type="synonym">Phytomonas marginata</name>
    <dbReference type="NCBI Taxonomy" id="28095"/>
    <lineage>
        <taxon>Bacteria</taxon>
        <taxon>Pseudomonadati</taxon>
        <taxon>Pseudomonadota</taxon>
        <taxon>Betaproteobacteria</taxon>
        <taxon>Burkholderiales</taxon>
        <taxon>Burkholderiaceae</taxon>
        <taxon>Burkholderia</taxon>
    </lineage>
</organism>
<dbReference type="EMBL" id="PDDY01000004">
    <property type="protein sequence ID" value="PEH36651.1"/>
    <property type="molecule type" value="Genomic_DNA"/>
</dbReference>
<proteinExistence type="predicted"/>